<dbReference type="RefSeq" id="WP_173221029.1">
    <property type="nucleotide sequence ID" value="NZ_CP048104.1"/>
</dbReference>
<dbReference type="Proteomes" id="UP000503088">
    <property type="component" value="Chromosome"/>
</dbReference>
<dbReference type="Pfam" id="PF00725">
    <property type="entry name" value="3HCDH"/>
    <property type="match status" value="1"/>
</dbReference>
<dbReference type="InterPro" id="IPR013328">
    <property type="entry name" value="6PGD_dom2"/>
</dbReference>
<keyword evidence="5" id="KW-1185">Reference proteome</keyword>
<dbReference type="Gene3D" id="3.40.50.720">
    <property type="entry name" value="NAD(P)-binding Rossmann-like Domain"/>
    <property type="match status" value="1"/>
</dbReference>
<dbReference type="EMBL" id="CP048104">
    <property type="protein sequence ID" value="QKG83873.1"/>
    <property type="molecule type" value="Genomic_DNA"/>
</dbReference>
<dbReference type="GO" id="GO:0006631">
    <property type="term" value="P:fatty acid metabolic process"/>
    <property type="evidence" value="ECO:0007669"/>
    <property type="project" value="InterPro"/>
</dbReference>
<proteinExistence type="inferred from homology"/>
<comment type="pathway">
    <text evidence="1">Lipid metabolism; butanoate metabolism.</text>
</comment>
<organism evidence="4 5">
    <name type="scientific">Kroppenstedtia pulmonis</name>
    <dbReference type="NCBI Taxonomy" id="1380685"/>
    <lineage>
        <taxon>Bacteria</taxon>
        <taxon>Bacillati</taxon>
        <taxon>Bacillota</taxon>
        <taxon>Bacilli</taxon>
        <taxon>Bacillales</taxon>
        <taxon>Thermoactinomycetaceae</taxon>
        <taxon>Kroppenstedtia</taxon>
    </lineage>
</organism>
<dbReference type="AlphaFoldDB" id="A0A7D4BVD9"/>
<dbReference type="Gene3D" id="1.10.1040.10">
    <property type="entry name" value="N-(1-d-carboxylethyl)-l-norvaline Dehydrogenase, domain 2"/>
    <property type="match status" value="1"/>
</dbReference>
<dbReference type="InterPro" id="IPR008927">
    <property type="entry name" value="6-PGluconate_DH-like_C_sf"/>
</dbReference>
<comment type="similarity">
    <text evidence="2">Belongs to the 3-hydroxyacyl-CoA dehydrogenase family.</text>
</comment>
<dbReference type="PANTHER" id="PTHR48075">
    <property type="entry name" value="3-HYDROXYACYL-COA DEHYDROGENASE FAMILY PROTEIN"/>
    <property type="match status" value="1"/>
</dbReference>
<dbReference type="InterPro" id="IPR006108">
    <property type="entry name" value="3HC_DH_C"/>
</dbReference>
<evidence type="ECO:0000259" key="3">
    <source>
        <dbReference type="Pfam" id="PF00725"/>
    </source>
</evidence>
<protein>
    <submittedName>
        <fullName evidence="4">3-hydroxybutyryl-CoA dehydrogenase</fullName>
    </submittedName>
</protein>
<reference evidence="4 5" key="1">
    <citation type="submission" date="2020-01" db="EMBL/GenBank/DDBJ databases">
        <authorList>
            <person name="Gulvik C.A."/>
            <person name="Batra D.G."/>
        </authorList>
    </citation>
    <scope>NUCLEOTIDE SEQUENCE [LARGE SCALE GENOMIC DNA]</scope>
    <source>
        <strain evidence="4 5">W9323</strain>
    </source>
</reference>
<evidence type="ECO:0000256" key="1">
    <source>
        <dbReference type="ARBA" id="ARBA00005086"/>
    </source>
</evidence>
<feature type="domain" description="3-hydroxyacyl-CoA dehydrogenase C-terminal" evidence="3">
    <location>
        <begin position="146"/>
        <end position="242"/>
    </location>
</feature>
<accession>A0A7D4BVD9</accession>
<name>A0A7D4BVD9_9BACL</name>
<gene>
    <name evidence="4" type="ORF">GXN76_04865</name>
</gene>
<dbReference type="KEGG" id="kpul:GXN76_04865"/>
<sequence>MTDKVLLIGDGPLAEETCSFLEEKGVSVVFSEDGQSTFDPENVTAVVDVVSGPVSEKRDGLCQGEKRVSEQVPIYTSTLYVSATQAASWLKHPERVIGFSPLLLREMDVMEVSRPLQGEDVTNWTDGLACWERWGKKIEVVGDEPGLVFPRTLALMVNESAFILTEKGAVPEEIDLAMKKGTNHPYGPLEWADRVGVDQIAWILRGLFEELGDDRYRPASLIRKMVYAKRLGCSTGRGFHRY</sequence>
<evidence type="ECO:0000313" key="5">
    <source>
        <dbReference type="Proteomes" id="UP000503088"/>
    </source>
</evidence>
<dbReference type="PANTHER" id="PTHR48075:SF5">
    <property type="entry name" value="3-HYDROXYBUTYRYL-COA DEHYDROGENASE"/>
    <property type="match status" value="1"/>
</dbReference>
<evidence type="ECO:0000313" key="4">
    <source>
        <dbReference type="EMBL" id="QKG83873.1"/>
    </source>
</evidence>
<dbReference type="GO" id="GO:0016616">
    <property type="term" value="F:oxidoreductase activity, acting on the CH-OH group of donors, NAD or NADP as acceptor"/>
    <property type="evidence" value="ECO:0007669"/>
    <property type="project" value="InterPro"/>
</dbReference>
<evidence type="ECO:0000256" key="2">
    <source>
        <dbReference type="ARBA" id="ARBA00009463"/>
    </source>
</evidence>
<dbReference type="SUPFAM" id="SSF48179">
    <property type="entry name" value="6-phosphogluconate dehydrogenase C-terminal domain-like"/>
    <property type="match status" value="1"/>
</dbReference>